<proteinExistence type="predicted"/>
<protein>
    <submittedName>
        <fullName evidence="1">GTPase HflX</fullName>
    </submittedName>
</protein>
<comment type="caution">
    <text evidence="1">The sequence shown here is derived from an EMBL/GenBank/DDBJ whole genome shotgun (WGS) entry which is preliminary data.</text>
</comment>
<accession>A0ABT8AYW7</accession>
<feature type="non-terminal residue" evidence="1">
    <location>
        <position position="89"/>
    </location>
</feature>
<organism evidence="1 2">
    <name type="scientific">Methylobacterium longum</name>
    <dbReference type="NCBI Taxonomy" id="767694"/>
    <lineage>
        <taxon>Bacteria</taxon>
        <taxon>Pseudomonadati</taxon>
        <taxon>Pseudomonadota</taxon>
        <taxon>Alphaproteobacteria</taxon>
        <taxon>Hyphomicrobiales</taxon>
        <taxon>Methylobacteriaceae</taxon>
        <taxon>Methylobacterium</taxon>
    </lineage>
</organism>
<reference evidence="2" key="1">
    <citation type="journal article" date="2019" name="Int. J. Syst. Evol. Microbiol.">
        <title>The Global Catalogue of Microorganisms (GCM) 10K type strain sequencing project: providing services to taxonomists for standard genome sequencing and annotation.</title>
        <authorList>
            <consortium name="The Broad Institute Genomics Platform"/>
            <consortium name="The Broad Institute Genome Sequencing Center for Infectious Disease"/>
            <person name="Wu L."/>
            <person name="Ma J."/>
        </authorList>
    </citation>
    <scope>NUCLEOTIDE SEQUENCE [LARGE SCALE GENOMIC DNA]</scope>
    <source>
        <strain evidence="2">CECT 7806</strain>
    </source>
</reference>
<evidence type="ECO:0000313" key="1">
    <source>
        <dbReference type="EMBL" id="MDN3575043.1"/>
    </source>
</evidence>
<name>A0ABT8AYW7_9HYPH</name>
<dbReference type="Proteomes" id="UP001244297">
    <property type="component" value="Unassembled WGS sequence"/>
</dbReference>
<gene>
    <name evidence="1" type="ORF">QWZ18_31160</name>
</gene>
<keyword evidence="2" id="KW-1185">Reference proteome</keyword>
<dbReference type="EMBL" id="JAUFPT010000135">
    <property type="protein sequence ID" value="MDN3575043.1"/>
    <property type="molecule type" value="Genomic_DNA"/>
</dbReference>
<sequence>MSEMHSLDEARLQPPGAPEVELAAETRTLVVGPYLTRNAAAQASGAAEAQNLRSVEARLDEATGLAAAIELDVVESLAISLPRIRPSTY</sequence>
<evidence type="ECO:0000313" key="2">
    <source>
        <dbReference type="Proteomes" id="UP001244297"/>
    </source>
</evidence>